<organism evidence="2 3">
    <name type="scientific">Parasponia andersonii</name>
    <name type="common">Sponia andersonii</name>
    <dbReference type="NCBI Taxonomy" id="3476"/>
    <lineage>
        <taxon>Eukaryota</taxon>
        <taxon>Viridiplantae</taxon>
        <taxon>Streptophyta</taxon>
        <taxon>Embryophyta</taxon>
        <taxon>Tracheophyta</taxon>
        <taxon>Spermatophyta</taxon>
        <taxon>Magnoliopsida</taxon>
        <taxon>eudicotyledons</taxon>
        <taxon>Gunneridae</taxon>
        <taxon>Pentapetalae</taxon>
        <taxon>rosids</taxon>
        <taxon>fabids</taxon>
        <taxon>Rosales</taxon>
        <taxon>Cannabaceae</taxon>
        <taxon>Parasponia</taxon>
    </lineage>
</organism>
<feature type="region of interest" description="Disordered" evidence="1">
    <location>
        <begin position="47"/>
        <end position="92"/>
    </location>
</feature>
<evidence type="ECO:0000313" key="2">
    <source>
        <dbReference type="EMBL" id="PON77769.1"/>
    </source>
</evidence>
<gene>
    <name evidence="2" type="ORF">PanWU01x14_025250</name>
</gene>
<keyword evidence="3" id="KW-1185">Reference proteome</keyword>
<dbReference type="Proteomes" id="UP000237105">
    <property type="component" value="Unassembled WGS sequence"/>
</dbReference>
<name>A0A2P5DWX0_PARAD</name>
<feature type="compositionally biased region" description="Basic residues" evidence="1">
    <location>
        <begin position="47"/>
        <end position="58"/>
    </location>
</feature>
<sequence length="92" mass="10307">MQKLNRYSTPNVSQQLSQTGDFMPYKQVQIQPHSLVKVFGSSKKSFKSHVTSCKRRRESHVSVGLTGQRGPKRSGEREREEAGERGSVGDGE</sequence>
<accession>A0A2P5DWX0</accession>
<dbReference type="AlphaFoldDB" id="A0A2P5DWX0"/>
<protein>
    <submittedName>
        <fullName evidence="2">Uncharacterized protein</fullName>
    </submittedName>
</protein>
<proteinExistence type="predicted"/>
<comment type="caution">
    <text evidence="2">The sequence shown here is derived from an EMBL/GenBank/DDBJ whole genome shotgun (WGS) entry which is preliminary data.</text>
</comment>
<dbReference type="EMBL" id="JXTB01000012">
    <property type="protein sequence ID" value="PON77769.1"/>
    <property type="molecule type" value="Genomic_DNA"/>
</dbReference>
<feature type="compositionally biased region" description="Basic and acidic residues" evidence="1">
    <location>
        <begin position="73"/>
        <end position="84"/>
    </location>
</feature>
<evidence type="ECO:0000256" key="1">
    <source>
        <dbReference type="SAM" id="MobiDB-lite"/>
    </source>
</evidence>
<evidence type="ECO:0000313" key="3">
    <source>
        <dbReference type="Proteomes" id="UP000237105"/>
    </source>
</evidence>
<reference evidence="3" key="1">
    <citation type="submission" date="2016-06" db="EMBL/GenBank/DDBJ databases">
        <title>Parallel loss of symbiosis genes in relatives of nitrogen-fixing non-legume Parasponia.</title>
        <authorList>
            <person name="Van Velzen R."/>
            <person name="Holmer R."/>
            <person name="Bu F."/>
            <person name="Rutten L."/>
            <person name="Van Zeijl A."/>
            <person name="Liu W."/>
            <person name="Santuari L."/>
            <person name="Cao Q."/>
            <person name="Sharma T."/>
            <person name="Shen D."/>
            <person name="Roswanjaya Y."/>
            <person name="Wardhani T."/>
            <person name="Kalhor M.S."/>
            <person name="Jansen J."/>
            <person name="Van den Hoogen J."/>
            <person name="Gungor B."/>
            <person name="Hartog M."/>
            <person name="Hontelez J."/>
            <person name="Verver J."/>
            <person name="Yang W.-C."/>
            <person name="Schijlen E."/>
            <person name="Repin R."/>
            <person name="Schilthuizen M."/>
            <person name="Schranz E."/>
            <person name="Heidstra R."/>
            <person name="Miyata K."/>
            <person name="Fedorova E."/>
            <person name="Kohlen W."/>
            <person name="Bisseling T."/>
            <person name="Smit S."/>
            <person name="Geurts R."/>
        </authorList>
    </citation>
    <scope>NUCLEOTIDE SEQUENCE [LARGE SCALE GENOMIC DNA]</scope>
    <source>
        <strain evidence="3">cv. WU1-14</strain>
    </source>
</reference>